<dbReference type="InParanoid" id="D8U5X7"/>
<name>D8U5X7_VOLCA</name>
<dbReference type="AlphaFoldDB" id="D8U5X7"/>
<dbReference type="OrthoDB" id="549828at2759"/>
<organism evidence="2">
    <name type="scientific">Volvox carteri f. nagariensis</name>
    <dbReference type="NCBI Taxonomy" id="3068"/>
    <lineage>
        <taxon>Eukaryota</taxon>
        <taxon>Viridiplantae</taxon>
        <taxon>Chlorophyta</taxon>
        <taxon>core chlorophytes</taxon>
        <taxon>Chlorophyceae</taxon>
        <taxon>CS clade</taxon>
        <taxon>Chlamydomonadales</taxon>
        <taxon>Volvocaceae</taxon>
        <taxon>Volvox</taxon>
    </lineage>
</organism>
<gene>
    <name evidence="1" type="ORF">VOLCADRAFT_106222</name>
</gene>
<keyword evidence="2" id="KW-1185">Reference proteome</keyword>
<evidence type="ECO:0000313" key="2">
    <source>
        <dbReference type="Proteomes" id="UP000001058"/>
    </source>
</evidence>
<dbReference type="EMBL" id="GL378361">
    <property type="protein sequence ID" value="EFJ44836.1"/>
    <property type="molecule type" value="Genomic_DNA"/>
</dbReference>
<evidence type="ECO:0000313" key="1">
    <source>
        <dbReference type="EMBL" id="EFJ44836.1"/>
    </source>
</evidence>
<dbReference type="GeneID" id="9625980"/>
<sequence length="187" mass="19491">MKGGIGLSADANELANIGFNFRSATGLEPDVLVTVKGRPHAFMLFDELKIDAGNMPTVLDEQSRRLHSLQTNFHQVYLLIPGCYGHAAASAMAARHPAVPVITCNCAQDAVGTAARFVAALCENTGDGCIGSSDVPSQKHAVAVDAAAINASCMALDEMEATGAADVACQLATATVRTENEICHAYT</sequence>
<proteinExistence type="predicted"/>
<dbReference type="RefSeq" id="XP_002954119.1">
    <property type="nucleotide sequence ID" value="XM_002954073.1"/>
</dbReference>
<protein>
    <submittedName>
        <fullName evidence="1">Uncharacterized protein</fullName>
    </submittedName>
</protein>
<reference evidence="1 2" key="1">
    <citation type="journal article" date="2010" name="Science">
        <title>Genomic analysis of organismal complexity in the multicellular green alga Volvox carteri.</title>
        <authorList>
            <person name="Prochnik S.E."/>
            <person name="Umen J."/>
            <person name="Nedelcu A.M."/>
            <person name="Hallmann A."/>
            <person name="Miller S.M."/>
            <person name="Nishii I."/>
            <person name="Ferris P."/>
            <person name="Kuo A."/>
            <person name="Mitros T."/>
            <person name="Fritz-Laylin L.K."/>
            <person name="Hellsten U."/>
            <person name="Chapman J."/>
            <person name="Simakov O."/>
            <person name="Rensing S.A."/>
            <person name="Terry A."/>
            <person name="Pangilinan J."/>
            <person name="Kapitonov V."/>
            <person name="Jurka J."/>
            <person name="Salamov A."/>
            <person name="Shapiro H."/>
            <person name="Schmutz J."/>
            <person name="Grimwood J."/>
            <person name="Lindquist E."/>
            <person name="Lucas S."/>
            <person name="Grigoriev I.V."/>
            <person name="Schmitt R."/>
            <person name="Kirk D."/>
            <person name="Rokhsar D.S."/>
        </authorList>
    </citation>
    <scope>NUCLEOTIDE SEQUENCE [LARGE SCALE GENOMIC DNA]</scope>
    <source>
        <strain evidence="2">f. Nagariensis / Eve</strain>
    </source>
</reference>
<dbReference type="KEGG" id="vcn:VOLCADRAFT_106222"/>
<dbReference type="Proteomes" id="UP000001058">
    <property type="component" value="Unassembled WGS sequence"/>
</dbReference>
<accession>D8U5X7</accession>